<proteinExistence type="predicted"/>
<keyword evidence="2" id="KW-0604">Photosystem II</keyword>
<reference evidence="4 5" key="1">
    <citation type="journal article" date="2019" name="Nat. Microbiol.">
        <title>Mediterranean grassland soil C-N compound turnover is dependent on rainfall and depth, and is mediated by genomically divergent microorganisms.</title>
        <authorList>
            <person name="Diamond S."/>
            <person name="Andeer P.F."/>
            <person name="Li Z."/>
            <person name="Crits-Christoph A."/>
            <person name="Burstein D."/>
            <person name="Anantharaman K."/>
            <person name="Lane K.R."/>
            <person name="Thomas B.C."/>
            <person name="Pan C."/>
            <person name="Northen T.R."/>
            <person name="Banfield J.F."/>
        </authorList>
    </citation>
    <scope>NUCLEOTIDE SEQUENCE [LARGE SCALE GENOMIC DNA]</scope>
    <source>
        <strain evidence="4">WS_1</strain>
    </source>
</reference>
<comment type="caution">
    <text evidence="4">The sequence shown here is derived from an EMBL/GenBank/DDBJ whole genome shotgun (WGS) entry which is preliminary data.</text>
</comment>
<protein>
    <submittedName>
        <fullName evidence="4">NAD-dependent epimerase/dehydratase family protein</fullName>
    </submittedName>
</protein>
<dbReference type="InterPro" id="IPR036291">
    <property type="entry name" value="NAD(P)-bd_dom_sf"/>
</dbReference>
<evidence type="ECO:0000313" key="4">
    <source>
        <dbReference type="EMBL" id="TMQ48718.1"/>
    </source>
</evidence>
<name>A0A538SBH0_UNCEI</name>
<evidence type="ECO:0000259" key="3">
    <source>
        <dbReference type="Pfam" id="PF05368"/>
    </source>
</evidence>
<dbReference type="SUPFAM" id="SSF51735">
    <property type="entry name" value="NAD(P)-binding Rossmann-fold domains"/>
    <property type="match status" value="1"/>
</dbReference>
<dbReference type="Gene3D" id="3.40.50.720">
    <property type="entry name" value="NAD(P)-binding Rossmann-like Domain"/>
    <property type="match status" value="1"/>
</dbReference>
<dbReference type="InterPro" id="IPR008030">
    <property type="entry name" value="NmrA-like"/>
</dbReference>
<accession>A0A538SBH0</accession>
<keyword evidence="1" id="KW-0602">Photosynthesis</keyword>
<feature type="domain" description="NmrA-like" evidence="3">
    <location>
        <begin position="4"/>
        <end position="242"/>
    </location>
</feature>
<evidence type="ECO:0000256" key="2">
    <source>
        <dbReference type="ARBA" id="ARBA00023276"/>
    </source>
</evidence>
<dbReference type="Proteomes" id="UP000316292">
    <property type="component" value="Unassembled WGS sequence"/>
</dbReference>
<dbReference type="Pfam" id="PF05368">
    <property type="entry name" value="NmrA"/>
    <property type="match status" value="1"/>
</dbReference>
<dbReference type="PANTHER" id="PTHR47128">
    <property type="match status" value="1"/>
</dbReference>
<organism evidence="4 5">
    <name type="scientific">Eiseniibacteriota bacterium</name>
    <dbReference type="NCBI Taxonomy" id="2212470"/>
    <lineage>
        <taxon>Bacteria</taxon>
        <taxon>Candidatus Eiseniibacteriota</taxon>
    </lineage>
</organism>
<dbReference type="AlphaFoldDB" id="A0A538SBH0"/>
<dbReference type="GO" id="GO:0015979">
    <property type="term" value="P:photosynthesis"/>
    <property type="evidence" value="ECO:0007669"/>
    <property type="project" value="UniProtKB-KW"/>
</dbReference>
<dbReference type="EMBL" id="VBOR01000067">
    <property type="protein sequence ID" value="TMQ48718.1"/>
    <property type="molecule type" value="Genomic_DNA"/>
</dbReference>
<dbReference type="InterPro" id="IPR044256">
    <property type="entry name" value="HCF244-like"/>
</dbReference>
<evidence type="ECO:0000256" key="1">
    <source>
        <dbReference type="ARBA" id="ARBA00022531"/>
    </source>
</evidence>
<gene>
    <name evidence="4" type="ORF">E6K71_06705</name>
</gene>
<dbReference type="PANTHER" id="PTHR47128:SF2">
    <property type="entry name" value="PROTEIN HIGH CHLOROPHYLL FLUORESCENCE PHENOTYPE 244, CHLOROPLASTIC"/>
    <property type="match status" value="1"/>
</dbReference>
<evidence type="ECO:0000313" key="5">
    <source>
        <dbReference type="Proteomes" id="UP000316292"/>
    </source>
</evidence>
<dbReference type="GO" id="GO:0009523">
    <property type="term" value="C:photosystem II"/>
    <property type="evidence" value="ECO:0007669"/>
    <property type="project" value="UniProtKB-KW"/>
</dbReference>
<sequence>MRPILVVGATGLLGSEICRLLRASERPVRGLVRPGSPREEFLRRHGVEIVQGDLRDVPSLGRACRGASTVVSTATAIRPRLPGDSIRTVDRLGQRALVDAARRSGVRRFIFTSVSPNLPPTTPFVRYKREIETAVRGSGMAWVIVQPSSFFETSFRPQAGFDVAAGKAAILGSGELPVSWISVRDVARAMAGVATQLAEVSRAYLPLGGPEAASMTEVVQAFERDTGRRFRVFHTPPSLARGMGFLLRHSYPALSSTLGMSAYVANAGDVIERSEVAKVLIPRPVHLRELVHDEVRAVVVERVRRHGQHARVVKAGRGGEIPGAPFRA</sequence>